<dbReference type="GO" id="GO:0006465">
    <property type="term" value="P:signal peptide processing"/>
    <property type="evidence" value="ECO:0007669"/>
    <property type="project" value="InterPro"/>
</dbReference>
<evidence type="ECO:0000256" key="3">
    <source>
        <dbReference type="ARBA" id="ARBA00013650"/>
    </source>
</evidence>
<dbReference type="PRINTS" id="PR00727">
    <property type="entry name" value="LEADERPTASE"/>
</dbReference>
<evidence type="ECO:0000256" key="10">
    <source>
        <dbReference type="ARBA" id="ARBA00023136"/>
    </source>
</evidence>
<dbReference type="Proteomes" id="UP001163105">
    <property type="component" value="Unassembled WGS sequence"/>
</dbReference>
<sequence>MGQRATTGAHQPPDLRYMVAGSLWARLRSGAAGRGGQASTARTAALQLLGFATWIPVIAWFNLHVAELTFVDGPSMYPFMNEDRDSTLRRDVILNYKWAPQDGLERGMIVTLRFFLGLCAFRNGGDARVGPRHDCNRAADGGDRSPIHPETVAVKRVVAVEGDVVRTKAPYPVSTVRIPQGHVWVEGDGPPGSSLDSNTYGPVSRRLLTGRVTHIVYPFRKFGPVRWWEHERRPLVE</sequence>
<dbReference type="InterPro" id="IPR036286">
    <property type="entry name" value="LexA/Signal_pep-like_sf"/>
</dbReference>
<evidence type="ECO:0000256" key="9">
    <source>
        <dbReference type="ARBA" id="ARBA00023128"/>
    </source>
</evidence>
<accession>A0AB34G6A6</accession>
<dbReference type="CDD" id="cd06530">
    <property type="entry name" value="S26_SPase_I"/>
    <property type="match status" value="1"/>
</dbReference>
<reference evidence="12" key="1">
    <citation type="submission" date="2023-01" db="EMBL/GenBank/DDBJ databases">
        <title>The growth and conidiation of Purpureocillium lavendulum are regulated by nitrogen source and histone H3K14 acetylation.</title>
        <authorList>
            <person name="Tang P."/>
            <person name="Han J."/>
            <person name="Zhang C."/>
            <person name="Tang P."/>
            <person name="Qi F."/>
            <person name="Zhang K."/>
            <person name="Liang L."/>
        </authorList>
    </citation>
    <scope>NUCLEOTIDE SEQUENCE</scope>
    <source>
        <strain evidence="12">YMF1.00683</strain>
    </source>
</reference>
<name>A0AB34G6A6_9HYPO</name>
<evidence type="ECO:0000256" key="1">
    <source>
        <dbReference type="ARBA" id="ARBA00004434"/>
    </source>
</evidence>
<feature type="active site" evidence="11">
    <location>
        <position position="155"/>
    </location>
</feature>
<protein>
    <recommendedName>
        <fullName evidence="3">Mitochondrial inner membrane protease subunit 2</fullName>
    </recommendedName>
</protein>
<dbReference type="Gene3D" id="2.10.109.10">
    <property type="entry name" value="Umud Fragment, subunit A"/>
    <property type="match status" value="1"/>
</dbReference>
<keyword evidence="5" id="KW-0812">Transmembrane</keyword>
<proteinExistence type="inferred from homology"/>
<gene>
    <name evidence="12" type="primary">IMP2</name>
    <name evidence="12" type="ORF">O9K51_01877</name>
</gene>
<comment type="subcellular location">
    <subcellularLocation>
        <location evidence="1">Mitochondrion inner membrane</location>
        <topology evidence="1">Single-pass membrane protein</topology>
    </subcellularLocation>
</comment>
<dbReference type="SUPFAM" id="SSF51306">
    <property type="entry name" value="LexA/Signal peptidase"/>
    <property type="match status" value="1"/>
</dbReference>
<dbReference type="PANTHER" id="PTHR46041">
    <property type="entry name" value="MITOCHONDRIAL INNER MEMBRANE PROTEASE SUBUNIT 2"/>
    <property type="match status" value="1"/>
</dbReference>
<dbReference type="PANTHER" id="PTHR46041:SF2">
    <property type="entry name" value="MITOCHONDRIAL INNER MEMBRANE PROTEASE SUBUNIT 2"/>
    <property type="match status" value="1"/>
</dbReference>
<evidence type="ECO:0000256" key="5">
    <source>
        <dbReference type="ARBA" id="ARBA00022692"/>
    </source>
</evidence>
<keyword evidence="6" id="KW-0999">Mitochondrion inner membrane</keyword>
<keyword evidence="9" id="KW-0496">Mitochondrion</keyword>
<feature type="active site" evidence="11">
    <location>
        <position position="75"/>
    </location>
</feature>
<keyword evidence="10" id="KW-0472">Membrane</keyword>
<dbReference type="GO" id="GO:0006627">
    <property type="term" value="P:protein processing involved in protein targeting to mitochondrion"/>
    <property type="evidence" value="ECO:0007669"/>
    <property type="project" value="InterPro"/>
</dbReference>
<evidence type="ECO:0000256" key="4">
    <source>
        <dbReference type="ARBA" id="ARBA00022670"/>
    </source>
</evidence>
<dbReference type="GO" id="GO:0042720">
    <property type="term" value="C:mitochondrial inner membrane peptidase complex"/>
    <property type="evidence" value="ECO:0007669"/>
    <property type="project" value="InterPro"/>
</dbReference>
<evidence type="ECO:0000313" key="12">
    <source>
        <dbReference type="EMBL" id="KAJ6447102.1"/>
    </source>
</evidence>
<dbReference type="AlphaFoldDB" id="A0AB34G6A6"/>
<dbReference type="InterPro" id="IPR037730">
    <property type="entry name" value="IMP2"/>
</dbReference>
<dbReference type="EMBL" id="JAQHRD010000001">
    <property type="protein sequence ID" value="KAJ6447102.1"/>
    <property type="molecule type" value="Genomic_DNA"/>
</dbReference>
<evidence type="ECO:0000256" key="6">
    <source>
        <dbReference type="ARBA" id="ARBA00022792"/>
    </source>
</evidence>
<keyword evidence="7" id="KW-0378">Hydrolase</keyword>
<dbReference type="InterPro" id="IPR000223">
    <property type="entry name" value="Pept_S26A_signal_pept_1"/>
</dbReference>
<keyword evidence="8" id="KW-1133">Transmembrane helix</keyword>
<evidence type="ECO:0000313" key="13">
    <source>
        <dbReference type="Proteomes" id="UP001163105"/>
    </source>
</evidence>
<keyword evidence="4" id="KW-0645">Protease</keyword>
<dbReference type="InterPro" id="IPR019533">
    <property type="entry name" value="Peptidase_S26"/>
</dbReference>
<evidence type="ECO:0000256" key="11">
    <source>
        <dbReference type="PIRSR" id="PIRSR600223-1"/>
    </source>
</evidence>
<comment type="caution">
    <text evidence="12">The sequence shown here is derived from an EMBL/GenBank/DDBJ whole genome shotgun (WGS) entry which is preliminary data.</text>
</comment>
<comment type="similarity">
    <text evidence="2">Belongs to the peptidase S26 family. IMP2 subfamily.</text>
</comment>
<keyword evidence="13" id="KW-1185">Reference proteome</keyword>
<evidence type="ECO:0000256" key="2">
    <source>
        <dbReference type="ARBA" id="ARBA00007066"/>
    </source>
</evidence>
<evidence type="ECO:0000256" key="8">
    <source>
        <dbReference type="ARBA" id="ARBA00022989"/>
    </source>
</evidence>
<evidence type="ECO:0000256" key="7">
    <source>
        <dbReference type="ARBA" id="ARBA00022801"/>
    </source>
</evidence>
<organism evidence="12 13">
    <name type="scientific">Purpureocillium lavendulum</name>
    <dbReference type="NCBI Taxonomy" id="1247861"/>
    <lineage>
        <taxon>Eukaryota</taxon>
        <taxon>Fungi</taxon>
        <taxon>Dikarya</taxon>
        <taxon>Ascomycota</taxon>
        <taxon>Pezizomycotina</taxon>
        <taxon>Sordariomycetes</taxon>
        <taxon>Hypocreomycetidae</taxon>
        <taxon>Hypocreales</taxon>
        <taxon>Ophiocordycipitaceae</taxon>
        <taxon>Purpureocillium</taxon>
    </lineage>
</organism>
<dbReference type="GO" id="GO:0004252">
    <property type="term" value="F:serine-type endopeptidase activity"/>
    <property type="evidence" value="ECO:0007669"/>
    <property type="project" value="InterPro"/>
</dbReference>